<evidence type="ECO:0000313" key="3">
    <source>
        <dbReference type="EMBL" id="OGD75336.1"/>
    </source>
</evidence>
<dbReference type="InterPro" id="IPR000182">
    <property type="entry name" value="GNAT_dom"/>
</dbReference>
<feature type="domain" description="N-acetyltransferase" evidence="2">
    <location>
        <begin position="3"/>
        <end position="151"/>
    </location>
</feature>
<dbReference type="PANTHER" id="PTHR13947">
    <property type="entry name" value="GNAT FAMILY N-ACETYLTRANSFERASE"/>
    <property type="match status" value="1"/>
</dbReference>
<dbReference type="AlphaFoldDB" id="A0A1F5F6X3"/>
<evidence type="ECO:0000259" key="2">
    <source>
        <dbReference type="PROSITE" id="PS51186"/>
    </source>
</evidence>
<dbReference type="SUPFAM" id="SSF55729">
    <property type="entry name" value="Acyl-CoA N-acyltransferases (Nat)"/>
    <property type="match status" value="1"/>
</dbReference>
<sequence>MNYKIIPYEERYQKQVVDLVGSLLVYTGTISSSDLPIDDEDLDHITEVYSGRGGFWLAVSEDQVIGTVALKDMGDNTVKLKRMFVQSDLHGTGIGEALLQSALTHAQKQGFTKIVLNTNEHMTRAHHFYEKHGFKNIGKTGTQLHYELELV</sequence>
<evidence type="ECO:0000313" key="4">
    <source>
        <dbReference type="Proteomes" id="UP000176191"/>
    </source>
</evidence>
<dbReference type="CDD" id="cd04301">
    <property type="entry name" value="NAT_SF"/>
    <property type="match status" value="1"/>
</dbReference>
<dbReference type="PANTHER" id="PTHR13947:SF37">
    <property type="entry name" value="LD18367P"/>
    <property type="match status" value="1"/>
</dbReference>
<dbReference type="GO" id="GO:0008080">
    <property type="term" value="F:N-acetyltransferase activity"/>
    <property type="evidence" value="ECO:0007669"/>
    <property type="project" value="InterPro"/>
</dbReference>
<name>A0A1F5F6X3_9BACT</name>
<dbReference type="InterPro" id="IPR050769">
    <property type="entry name" value="NAT_camello-type"/>
</dbReference>
<reference evidence="3 4" key="1">
    <citation type="journal article" date="2016" name="Nat. Commun.">
        <title>Thousands of microbial genomes shed light on interconnected biogeochemical processes in an aquifer system.</title>
        <authorList>
            <person name="Anantharaman K."/>
            <person name="Brown C.T."/>
            <person name="Hug L.A."/>
            <person name="Sharon I."/>
            <person name="Castelle C.J."/>
            <person name="Probst A.J."/>
            <person name="Thomas B.C."/>
            <person name="Singh A."/>
            <person name="Wilkins M.J."/>
            <person name="Karaoz U."/>
            <person name="Brodie E.L."/>
            <person name="Williams K.H."/>
            <person name="Hubbard S.S."/>
            <person name="Banfield J.F."/>
        </authorList>
    </citation>
    <scope>NUCLEOTIDE SEQUENCE [LARGE SCALE GENOMIC DNA]</scope>
</reference>
<dbReference type="PROSITE" id="PS51186">
    <property type="entry name" value="GNAT"/>
    <property type="match status" value="1"/>
</dbReference>
<accession>A0A1F5F6X3</accession>
<dbReference type="InterPro" id="IPR016181">
    <property type="entry name" value="Acyl_CoA_acyltransferase"/>
</dbReference>
<protein>
    <recommendedName>
        <fullName evidence="2">N-acetyltransferase domain-containing protein</fullName>
    </recommendedName>
</protein>
<evidence type="ECO:0000256" key="1">
    <source>
        <dbReference type="ARBA" id="ARBA00022679"/>
    </source>
</evidence>
<keyword evidence="1" id="KW-0808">Transferase</keyword>
<proteinExistence type="predicted"/>
<comment type="caution">
    <text evidence="3">The sequence shown here is derived from an EMBL/GenBank/DDBJ whole genome shotgun (WGS) entry which is preliminary data.</text>
</comment>
<dbReference type="Proteomes" id="UP000176191">
    <property type="component" value="Unassembled WGS sequence"/>
</dbReference>
<organism evidence="3 4">
    <name type="scientific">Candidatus Collierbacteria bacterium RIFOXYA2_FULL_46_10</name>
    <dbReference type="NCBI Taxonomy" id="1817726"/>
    <lineage>
        <taxon>Bacteria</taxon>
        <taxon>Candidatus Collieribacteriota</taxon>
    </lineage>
</organism>
<gene>
    <name evidence="3" type="ORF">A2228_03985</name>
</gene>
<dbReference type="EMBL" id="MFAK01000009">
    <property type="protein sequence ID" value="OGD75336.1"/>
    <property type="molecule type" value="Genomic_DNA"/>
</dbReference>
<dbReference type="Gene3D" id="3.40.630.30">
    <property type="match status" value="1"/>
</dbReference>
<dbReference type="Pfam" id="PF00583">
    <property type="entry name" value="Acetyltransf_1"/>
    <property type="match status" value="1"/>
</dbReference>